<dbReference type="Proteomes" id="UP000005206">
    <property type="component" value="Chromosome 4"/>
</dbReference>
<sequence length="109" mass="12113">MERGEGQNGREEAWEKKVTLGFMGMVSSSFYTSTPSLSSHKSVTPFSLSSGISLTSTNSRMLYMRCLLQYSSSSTRRSRSISSIKRSSSSDEESPSPVDAPRRHKRPPK</sequence>
<feature type="region of interest" description="Disordered" evidence="1">
    <location>
        <begin position="71"/>
        <end position="109"/>
    </location>
</feature>
<dbReference type="GeneID" id="9672859"/>
<dbReference type="KEGG" id="nhe:NECHADRAFT_79345"/>
<dbReference type="InParanoid" id="C7YNL2"/>
<evidence type="ECO:0000313" key="2">
    <source>
        <dbReference type="EMBL" id="EEU46589.1"/>
    </source>
</evidence>
<name>C7YNL2_FUSV7</name>
<dbReference type="EMBL" id="GG698898">
    <property type="protein sequence ID" value="EEU46589.1"/>
    <property type="molecule type" value="Genomic_DNA"/>
</dbReference>
<dbReference type="VEuPathDB" id="FungiDB:NECHADRAFT_79345"/>
<evidence type="ECO:0000313" key="3">
    <source>
        <dbReference type="Proteomes" id="UP000005206"/>
    </source>
</evidence>
<protein>
    <submittedName>
        <fullName evidence="2">Uncharacterized protein</fullName>
    </submittedName>
</protein>
<dbReference type="HOGENOM" id="CLU_174195_0_0_1"/>
<feature type="compositionally biased region" description="Low complexity" evidence="1">
    <location>
        <begin position="71"/>
        <end position="87"/>
    </location>
</feature>
<organism evidence="2 3">
    <name type="scientific">Fusarium vanettenii (strain ATCC MYA-4622 / CBS 123669 / FGSC 9596 / NRRL 45880 / 77-13-4)</name>
    <name type="common">Fusarium solani subsp. pisi</name>
    <dbReference type="NCBI Taxonomy" id="660122"/>
    <lineage>
        <taxon>Eukaryota</taxon>
        <taxon>Fungi</taxon>
        <taxon>Dikarya</taxon>
        <taxon>Ascomycota</taxon>
        <taxon>Pezizomycotina</taxon>
        <taxon>Sordariomycetes</taxon>
        <taxon>Hypocreomycetidae</taxon>
        <taxon>Hypocreales</taxon>
        <taxon>Nectriaceae</taxon>
        <taxon>Fusarium</taxon>
        <taxon>Fusarium solani species complex</taxon>
        <taxon>Fusarium vanettenii</taxon>
    </lineage>
</organism>
<dbReference type="OMA" id="RMLYIRC"/>
<reference evidence="2 3" key="1">
    <citation type="journal article" date="2009" name="PLoS Genet.">
        <title>The genome of Nectria haematococca: contribution of supernumerary chromosomes to gene expansion.</title>
        <authorList>
            <person name="Coleman J.J."/>
            <person name="Rounsley S.D."/>
            <person name="Rodriguez-Carres M."/>
            <person name="Kuo A."/>
            <person name="Wasmann C.C."/>
            <person name="Grimwood J."/>
            <person name="Schmutz J."/>
            <person name="Taga M."/>
            <person name="White G.J."/>
            <person name="Zhou S."/>
            <person name="Schwartz D.C."/>
            <person name="Freitag M."/>
            <person name="Ma L.J."/>
            <person name="Danchin E.G."/>
            <person name="Henrissat B."/>
            <person name="Coutinho P.M."/>
            <person name="Nelson D.R."/>
            <person name="Straney D."/>
            <person name="Napoli C.A."/>
            <person name="Barker B.M."/>
            <person name="Gribskov M."/>
            <person name="Rep M."/>
            <person name="Kroken S."/>
            <person name="Molnar I."/>
            <person name="Rensing C."/>
            <person name="Kennell J.C."/>
            <person name="Zamora J."/>
            <person name="Farman M.L."/>
            <person name="Selker E.U."/>
            <person name="Salamov A."/>
            <person name="Shapiro H."/>
            <person name="Pangilinan J."/>
            <person name="Lindquist E."/>
            <person name="Lamers C."/>
            <person name="Grigoriev I.V."/>
            <person name="Geiser D.M."/>
            <person name="Covert S.F."/>
            <person name="Temporini E."/>
            <person name="Vanetten H.D."/>
        </authorList>
    </citation>
    <scope>NUCLEOTIDE SEQUENCE [LARGE SCALE GENOMIC DNA]</scope>
    <source>
        <strain evidence="3">ATCC MYA-4622 / CBS 123669 / FGSC 9596 / NRRL 45880 / 77-13-4</strain>
    </source>
</reference>
<dbReference type="AlphaFoldDB" id="C7YNL2"/>
<dbReference type="RefSeq" id="XP_003052302.1">
    <property type="nucleotide sequence ID" value="XM_003052256.1"/>
</dbReference>
<evidence type="ECO:0000256" key="1">
    <source>
        <dbReference type="SAM" id="MobiDB-lite"/>
    </source>
</evidence>
<proteinExistence type="predicted"/>
<keyword evidence="3" id="KW-1185">Reference proteome</keyword>
<accession>C7YNL2</accession>
<gene>
    <name evidence="2" type="ORF">NECHADRAFT_79345</name>
</gene>